<reference evidence="4" key="1">
    <citation type="submission" date="2017-02" db="UniProtKB">
        <authorList>
            <consortium name="WormBaseParasite"/>
        </authorList>
    </citation>
    <scope>IDENTIFICATION</scope>
</reference>
<name>A0A0N5CVJ6_THECL</name>
<feature type="compositionally biased region" description="Basic residues" evidence="1">
    <location>
        <begin position="64"/>
        <end position="78"/>
    </location>
</feature>
<reference evidence="2 3" key="2">
    <citation type="submission" date="2018-11" db="EMBL/GenBank/DDBJ databases">
        <authorList>
            <consortium name="Pathogen Informatics"/>
        </authorList>
    </citation>
    <scope>NUCLEOTIDE SEQUENCE [LARGE SCALE GENOMIC DNA]</scope>
</reference>
<dbReference type="Proteomes" id="UP000276776">
    <property type="component" value="Unassembled WGS sequence"/>
</dbReference>
<feature type="compositionally biased region" description="Basic and acidic residues" evidence="1">
    <location>
        <begin position="42"/>
        <end position="57"/>
    </location>
</feature>
<dbReference type="EMBL" id="UYYF01004284">
    <property type="protein sequence ID" value="VDN01414.1"/>
    <property type="molecule type" value="Genomic_DNA"/>
</dbReference>
<evidence type="ECO:0000256" key="1">
    <source>
        <dbReference type="SAM" id="MobiDB-lite"/>
    </source>
</evidence>
<keyword evidence="3" id="KW-1185">Reference proteome</keyword>
<evidence type="ECO:0000313" key="2">
    <source>
        <dbReference type="EMBL" id="VDN01414.1"/>
    </source>
</evidence>
<evidence type="ECO:0000313" key="3">
    <source>
        <dbReference type="Proteomes" id="UP000276776"/>
    </source>
</evidence>
<dbReference type="AlphaFoldDB" id="A0A0N5CVJ6"/>
<organism evidence="4">
    <name type="scientific">Thelazia callipaeda</name>
    <name type="common">Oriental eyeworm</name>
    <name type="synonym">Parasitic nematode</name>
    <dbReference type="NCBI Taxonomy" id="103827"/>
    <lineage>
        <taxon>Eukaryota</taxon>
        <taxon>Metazoa</taxon>
        <taxon>Ecdysozoa</taxon>
        <taxon>Nematoda</taxon>
        <taxon>Chromadorea</taxon>
        <taxon>Rhabditida</taxon>
        <taxon>Spirurina</taxon>
        <taxon>Spiruromorpha</taxon>
        <taxon>Thelazioidea</taxon>
        <taxon>Thelaziidae</taxon>
        <taxon>Thelazia</taxon>
    </lineage>
</organism>
<protein>
    <submittedName>
        <fullName evidence="2 4">Uncharacterized protein</fullName>
    </submittedName>
</protein>
<sequence length="78" mass="9469">MLEYSKRIFAWLISLIISLYHLISPFPIEKVTRQQKINKEIAKLGKERGDERRRRDYSSSSKLWKQHMTRPTPRKRRA</sequence>
<evidence type="ECO:0000313" key="4">
    <source>
        <dbReference type="WBParaSite" id="TCLT_0000433301-mRNA-1"/>
    </source>
</evidence>
<dbReference type="OMA" id="SKLWKQH"/>
<gene>
    <name evidence="2" type="ORF">TCLT_LOCUS4322</name>
</gene>
<proteinExistence type="predicted"/>
<dbReference type="WBParaSite" id="TCLT_0000433301-mRNA-1">
    <property type="protein sequence ID" value="TCLT_0000433301-mRNA-1"/>
    <property type="gene ID" value="TCLT_0000433301"/>
</dbReference>
<feature type="region of interest" description="Disordered" evidence="1">
    <location>
        <begin position="42"/>
        <end position="78"/>
    </location>
</feature>
<accession>A0A0N5CVJ6</accession>